<dbReference type="EMBL" id="SJPM01000002">
    <property type="protein sequence ID" value="TWU01682.1"/>
    <property type="molecule type" value="Genomic_DNA"/>
</dbReference>
<organism evidence="3 4">
    <name type="scientific">Neorhodopirellula pilleata</name>
    <dbReference type="NCBI Taxonomy" id="2714738"/>
    <lineage>
        <taxon>Bacteria</taxon>
        <taxon>Pseudomonadati</taxon>
        <taxon>Planctomycetota</taxon>
        <taxon>Planctomycetia</taxon>
        <taxon>Pirellulales</taxon>
        <taxon>Pirellulaceae</taxon>
        <taxon>Neorhodopirellula</taxon>
    </lineage>
</organism>
<feature type="transmembrane region" description="Helical" evidence="2">
    <location>
        <begin position="243"/>
        <end position="265"/>
    </location>
</feature>
<dbReference type="PANTHER" id="PTHR31610">
    <property type="entry name" value="SLR0360 PROTEIN"/>
    <property type="match status" value="1"/>
</dbReference>
<evidence type="ECO:0000313" key="3">
    <source>
        <dbReference type="EMBL" id="TWU01682.1"/>
    </source>
</evidence>
<feature type="transmembrane region" description="Helical" evidence="2">
    <location>
        <begin position="501"/>
        <end position="522"/>
    </location>
</feature>
<dbReference type="PANTHER" id="PTHR31610:SF0">
    <property type="entry name" value="SLC26A_SULP TRANSPORTER DOMAIN-CONTAINING PROTEIN"/>
    <property type="match status" value="1"/>
</dbReference>
<evidence type="ECO:0000256" key="2">
    <source>
        <dbReference type="SAM" id="Phobius"/>
    </source>
</evidence>
<evidence type="ECO:0000313" key="4">
    <source>
        <dbReference type="Proteomes" id="UP000316213"/>
    </source>
</evidence>
<accession>A0A5C6ART7</accession>
<sequence length="584" mass="60788">MSETPNASGAIPASESESGTLNHAGSGSLSLSDPSSAAAIGGCWWATTGDINAFFGLMLDNLAGLLLMVALLAGFGLPAEFTVAYMVPGTALGVFLGDLAFFFIALRMARRENRTDVTAMPLGLDTPSTFGMILLVLGPAFLAARGSGMDVASASLHTWHIGIWCTVLSGVVKLVLAPMGGWVRAAVPRAGLLGSLAAIALVLISFFPLTHILGSPLPGMLALVIVLGTLIGHVPLPGRTPGTLGALIVAGSAYYVMCGLGIAGYEFPVAPTIQWFPTQWMGSYAGAWIADLPAALPYLPFVIPFALATVVGGIDCTESAASVGDEYDTRTVLGVEAMATLIAGLSGGVIQTTPYIGHPAYKAMGGRAAYTLATALLIGSAGIVGYFAWLNAWIPAPVVYPILVFVGLEITSQTFLATPKRHFAAVAIACLPALAYLAMSLPDRIFGDAALLNANMTMDGLDGGPLKHDLDTLRMLSNGFIVTGLLWAWVLASMIDQKLKVAAAVMFLAAGLTFFGVIHSPIPGNRLFIPFWAAEGSSLHLPAASISAVMEYVAGYFVTGLFLIVWQFVNRSAKCPSQLSSQTS</sequence>
<reference evidence="3 4" key="1">
    <citation type="submission" date="2019-02" db="EMBL/GenBank/DDBJ databases">
        <title>Deep-cultivation of Planctomycetes and their phenomic and genomic characterization uncovers novel biology.</title>
        <authorList>
            <person name="Wiegand S."/>
            <person name="Jogler M."/>
            <person name="Boedeker C."/>
            <person name="Pinto D."/>
            <person name="Vollmers J."/>
            <person name="Rivas-Marin E."/>
            <person name="Kohn T."/>
            <person name="Peeters S.H."/>
            <person name="Heuer A."/>
            <person name="Rast P."/>
            <person name="Oberbeckmann S."/>
            <person name="Bunk B."/>
            <person name="Jeske O."/>
            <person name="Meyerdierks A."/>
            <person name="Storesund J.E."/>
            <person name="Kallscheuer N."/>
            <person name="Luecker S."/>
            <person name="Lage O.M."/>
            <person name="Pohl T."/>
            <person name="Merkel B.J."/>
            <person name="Hornburger P."/>
            <person name="Mueller R.-W."/>
            <person name="Bruemmer F."/>
            <person name="Labrenz M."/>
            <person name="Spormann A.M."/>
            <person name="Op Den Camp H."/>
            <person name="Overmann J."/>
            <person name="Amann R."/>
            <person name="Jetten M.S.M."/>
            <person name="Mascher T."/>
            <person name="Medema M.H."/>
            <person name="Devos D.P."/>
            <person name="Kaster A.-K."/>
            <person name="Ovreas L."/>
            <person name="Rohde M."/>
            <person name="Galperin M.Y."/>
            <person name="Jogler C."/>
        </authorList>
    </citation>
    <scope>NUCLEOTIDE SEQUENCE [LARGE SCALE GENOMIC DNA]</scope>
    <source>
        <strain evidence="3 4">Pla100</strain>
    </source>
</reference>
<feature type="transmembrane region" description="Helical" evidence="2">
    <location>
        <begin position="83"/>
        <end position="106"/>
    </location>
</feature>
<feature type="transmembrane region" description="Helical" evidence="2">
    <location>
        <begin position="54"/>
        <end position="77"/>
    </location>
</feature>
<feature type="transmembrane region" description="Helical" evidence="2">
    <location>
        <begin position="368"/>
        <end position="388"/>
    </location>
</feature>
<gene>
    <name evidence="3" type="ORF">Pla100_14170</name>
</gene>
<dbReference type="Proteomes" id="UP000316213">
    <property type="component" value="Unassembled WGS sequence"/>
</dbReference>
<keyword evidence="2" id="KW-0812">Transmembrane</keyword>
<protein>
    <recommendedName>
        <fullName evidence="5">Permease</fullName>
    </recommendedName>
</protein>
<comment type="caution">
    <text evidence="3">The sequence shown here is derived from an EMBL/GenBank/DDBJ whole genome shotgun (WGS) entry which is preliminary data.</text>
</comment>
<evidence type="ECO:0008006" key="5">
    <source>
        <dbReference type="Google" id="ProtNLM"/>
    </source>
</evidence>
<keyword evidence="4" id="KW-1185">Reference proteome</keyword>
<feature type="transmembrane region" description="Helical" evidence="2">
    <location>
        <begin position="161"/>
        <end position="183"/>
    </location>
</feature>
<proteinExistence type="predicted"/>
<keyword evidence="2" id="KW-1133">Transmembrane helix</keyword>
<dbReference type="AlphaFoldDB" id="A0A5C6ART7"/>
<feature type="region of interest" description="Disordered" evidence="1">
    <location>
        <begin position="1"/>
        <end position="27"/>
    </location>
</feature>
<feature type="transmembrane region" description="Helical" evidence="2">
    <location>
        <begin position="394"/>
        <end position="411"/>
    </location>
</feature>
<feature type="transmembrane region" description="Helical" evidence="2">
    <location>
        <begin position="190"/>
        <end position="213"/>
    </location>
</feature>
<feature type="transmembrane region" description="Helical" evidence="2">
    <location>
        <begin position="423"/>
        <end position="441"/>
    </location>
</feature>
<keyword evidence="2" id="KW-0472">Membrane</keyword>
<feature type="transmembrane region" description="Helical" evidence="2">
    <location>
        <begin position="219"/>
        <end position="236"/>
    </location>
</feature>
<evidence type="ECO:0000256" key="1">
    <source>
        <dbReference type="SAM" id="MobiDB-lite"/>
    </source>
</evidence>
<name>A0A5C6ART7_9BACT</name>
<feature type="transmembrane region" description="Helical" evidence="2">
    <location>
        <begin position="118"/>
        <end position="141"/>
    </location>
</feature>
<feature type="transmembrane region" description="Helical" evidence="2">
    <location>
        <begin position="542"/>
        <end position="569"/>
    </location>
</feature>
<feature type="transmembrane region" description="Helical" evidence="2">
    <location>
        <begin position="475"/>
        <end position="494"/>
    </location>
</feature>